<evidence type="ECO:0000256" key="4">
    <source>
        <dbReference type="ARBA" id="ARBA00023134"/>
    </source>
</evidence>
<evidence type="ECO:0000313" key="10">
    <source>
        <dbReference type="EMBL" id="KZS03715.1"/>
    </source>
</evidence>
<dbReference type="InterPro" id="IPR030378">
    <property type="entry name" value="G_CP_dom"/>
</dbReference>
<dbReference type="PRINTS" id="PR00326">
    <property type="entry name" value="GTP1OBG"/>
</dbReference>
<dbReference type="GO" id="GO:0005730">
    <property type="term" value="C:nucleolus"/>
    <property type="evidence" value="ECO:0007669"/>
    <property type="project" value="UniProtKB-ARBA"/>
</dbReference>
<evidence type="ECO:0000256" key="6">
    <source>
        <dbReference type="ARBA" id="ARBA00069022"/>
    </source>
</evidence>
<evidence type="ECO:0000256" key="1">
    <source>
        <dbReference type="ARBA" id="ARBA00004123"/>
    </source>
</evidence>
<dbReference type="Pfam" id="PF01926">
    <property type="entry name" value="MMR_HSR1"/>
    <property type="match status" value="1"/>
</dbReference>
<dbReference type="PANTHER" id="PTHR11089:SF30">
    <property type="entry name" value="GUANINE NUCLEOTIDE-BINDING PROTEIN-LIKE 3 HOMOLOG"/>
    <property type="match status" value="1"/>
</dbReference>
<evidence type="ECO:0000256" key="7">
    <source>
        <dbReference type="SAM" id="Coils"/>
    </source>
</evidence>
<dbReference type="CDD" id="cd04178">
    <property type="entry name" value="Nucleostemin_like"/>
    <property type="match status" value="1"/>
</dbReference>
<evidence type="ECO:0000256" key="5">
    <source>
        <dbReference type="ARBA" id="ARBA00023242"/>
    </source>
</evidence>
<feature type="region of interest" description="Disordered" evidence="8">
    <location>
        <begin position="543"/>
        <end position="591"/>
    </location>
</feature>
<feature type="coiled-coil region" evidence="7">
    <location>
        <begin position="58"/>
        <end position="93"/>
    </location>
</feature>
<gene>
    <name evidence="10" type="ORF">APZ42_033471</name>
</gene>
<organism evidence="10 11">
    <name type="scientific">Daphnia magna</name>
    <dbReference type="NCBI Taxonomy" id="35525"/>
    <lineage>
        <taxon>Eukaryota</taxon>
        <taxon>Metazoa</taxon>
        <taxon>Ecdysozoa</taxon>
        <taxon>Arthropoda</taxon>
        <taxon>Crustacea</taxon>
        <taxon>Branchiopoda</taxon>
        <taxon>Diplostraca</taxon>
        <taxon>Cladocera</taxon>
        <taxon>Anomopoda</taxon>
        <taxon>Daphniidae</taxon>
        <taxon>Daphnia</taxon>
    </lineage>
</organism>
<dbReference type="PROSITE" id="PS51721">
    <property type="entry name" value="G_CP"/>
    <property type="match status" value="1"/>
</dbReference>
<dbReference type="InterPro" id="IPR050755">
    <property type="entry name" value="TRAFAC_YlqF/YawG_RiboMat"/>
</dbReference>
<feature type="compositionally biased region" description="Basic and acidic residues" evidence="8">
    <location>
        <begin position="565"/>
        <end position="579"/>
    </location>
</feature>
<dbReference type="AlphaFoldDB" id="A0A164L1H8"/>
<keyword evidence="3 7" id="KW-0175">Coiled coil</keyword>
<keyword evidence="11" id="KW-1185">Reference proteome</keyword>
<feature type="domain" description="CP-type G" evidence="9">
    <location>
        <begin position="145"/>
        <end position="330"/>
    </location>
</feature>
<evidence type="ECO:0000256" key="8">
    <source>
        <dbReference type="SAM" id="MobiDB-lite"/>
    </source>
</evidence>
<proteinExistence type="predicted"/>
<reference evidence="10 11" key="1">
    <citation type="submission" date="2016-03" db="EMBL/GenBank/DDBJ databases">
        <title>EvidentialGene: Evidence-directed Construction of Genes on Genomes.</title>
        <authorList>
            <person name="Gilbert D.G."/>
            <person name="Choi J.-H."/>
            <person name="Mockaitis K."/>
            <person name="Colbourne J."/>
            <person name="Pfrender M."/>
        </authorList>
    </citation>
    <scope>NUCLEOTIDE SEQUENCE [LARGE SCALE GENOMIC DNA]</scope>
    <source>
        <strain evidence="10 11">Xinb3</strain>
        <tissue evidence="10">Complete organism</tissue>
    </source>
</reference>
<keyword evidence="2" id="KW-0547">Nucleotide-binding</keyword>
<dbReference type="EMBL" id="LRGB01003216">
    <property type="protein sequence ID" value="KZS03715.1"/>
    <property type="molecule type" value="Genomic_DNA"/>
</dbReference>
<protein>
    <recommendedName>
        <fullName evidence="6">Guanine nucleotide-binding protein-like 3 homolog</fullName>
    </recommendedName>
</protein>
<keyword evidence="5" id="KW-0539">Nucleus</keyword>
<dbReference type="InterPro" id="IPR027417">
    <property type="entry name" value="P-loop_NTPase"/>
</dbReference>
<dbReference type="SUPFAM" id="SSF52540">
    <property type="entry name" value="P-loop containing nucleoside triphosphate hydrolases"/>
    <property type="match status" value="1"/>
</dbReference>
<dbReference type="GO" id="GO:0005525">
    <property type="term" value="F:GTP binding"/>
    <property type="evidence" value="ECO:0007669"/>
    <property type="project" value="UniProtKB-KW"/>
</dbReference>
<dbReference type="OrthoDB" id="444945at2759"/>
<accession>A0A164L1H8</accession>
<dbReference type="STRING" id="35525.A0A164L1H8"/>
<evidence type="ECO:0000256" key="3">
    <source>
        <dbReference type="ARBA" id="ARBA00023054"/>
    </source>
</evidence>
<dbReference type="InterPro" id="IPR014813">
    <property type="entry name" value="Gnl3_N_dom"/>
</dbReference>
<dbReference type="FunFam" id="1.10.1580.10:FF:000002">
    <property type="entry name" value="Guanine nucleotide-binding protein-like 3 (nucleolar)-like"/>
    <property type="match status" value="1"/>
</dbReference>
<dbReference type="Pfam" id="PF08701">
    <property type="entry name" value="GN3L_Grn1"/>
    <property type="match status" value="1"/>
</dbReference>
<dbReference type="Gene3D" id="1.10.1580.10">
    <property type="match status" value="1"/>
</dbReference>
<name>A0A164L1H8_9CRUS</name>
<feature type="region of interest" description="Disordered" evidence="8">
    <location>
        <begin position="23"/>
        <end position="54"/>
    </location>
</feature>
<feature type="compositionally biased region" description="Basic residues" evidence="8">
    <location>
        <begin position="553"/>
        <end position="564"/>
    </location>
</feature>
<dbReference type="InterPro" id="IPR023179">
    <property type="entry name" value="GTP-bd_ortho_bundle_sf"/>
</dbReference>
<dbReference type="Gene3D" id="3.40.50.300">
    <property type="entry name" value="P-loop containing nucleotide triphosphate hydrolases"/>
    <property type="match status" value="1"/>
</dbReference>
<comment type="subcellular location">
    <subcellularLocation>
        <location evidence="1">Nucleus</location>
    </subcellularLocation>
</comment>
<comment type="caution">
    <text evidence="10">The sequence shown here is derived from an EMBL/GenBank/DDBJ whole genome shotgun (WGS) entry which is preliminary data.</text>
</comment>
<evidence type="ECO:0000259" key="9">
    <source>
        <dbReference type="PROSITE" id="PS51721"/>
    </source>
</evidence>
<keyword evidence="4" id="KW-0342">GTP-binding</keyword>
<dbReference type="FunFam" id="3.40.50.300:FF:000493">
    <property type="entry name" value="Guanine nucleotide-binding protein-like 3-like protein"/>
    <property type="match status" value="1"/>
</dbReference>
<evidence type="ECO:0000313" key="11">
    <source>
        <dbReference type="Proteomes" id="UP000076858"/>
    </source>
</evidence>
<dbReference type="Proteomes" id="UP000076858">
    <property type="component" value="Unassembled WGS sequence"/>
</dbReference>
<sequence>MKKQLRAKSHRLPLRRKYTILKKIKEHKRKVNRDLRRNPEKKRKPRTDRGVPNSCPFKEEILLDMEKLKQLKEREQEAKRAEILAKRKQLREAKLNGNRSLGNLETLAKDAEKRDAMFQKKNNEAAEVSKQNSDALHDNSAKAFYKEFRKVIEAADVILEVLDARDPIGTRCKTVEQAVLDAGANKRLVLLLNKADLVPKENLTQWLKYLRNELPAIAFKASTQMQSTKLGRGRNKFLKSSQPEIQTSNCLGADTLMTLLGNYARNKGIKTAIRVGVVGLPNVGKSSIINSLKRSKSCNVGAVPGVTKMMQEVALDSKIMLLDSPGIVMATGDASDTTIALRNALRIDSLEDAIAPVEVILKRTGKEYMMLQYNLSNFETTQEFLCILAKRTGQLRKGAVPDVFGAAKKILHEWNTGKIKYFTCPPETFSPTTHIAASIVADMAKEFSLDDADFNQKETHDIEQLPSVKPSTTVAIETMGFFEGKPESQDDVSMMECDDNEKVSTNGKDNETTQVKIGNSKPVVGTKDRLKKSVVFQKKSNPELLLPGNQRSNKAKRLQMKKAKKDQARREKVGEKLASDMEVAFSGLGAN</sequence>
<dbReference type="InterPro" id="IPR006073">
    <property type="entry name" value="GTP-bd"/>
</dbReference>
<evidence type="ECO:0000256" key="2">
    <source>
        <dbReference type="ARBA" id="ARBA00022741"/>
    </source>
</evidence>
<dbReference type="PANTHER" id="PTHR11089">
    <property type="entry name" value="GTP-BINDING PROTEIN-RELATED"/>
    <property type="match status" value="1"/>
</dbReference>